<name>A0ABV8UFV1_9PROT</name>
<dbReference type="Proteomes" id="UP001595776">
    <property type="component" value="Unassembled WGS sequence"/>
</dbReference>
<proteinExistence type="predicted"/>
<gene>
    <name evidence="1" type="ORF">ACFO5Q_16700</name>
</gene>
<keyword evidence="2" id="KW-1185">Reference proteome</keyword>
<protein>
    <submittedName>
        <fullName evidence="1">Uncharacterized protein</fullName>
    </submittedName>
</protein>
<dbReference type="EMBL" id="JBHSCR010000017">
    <property type="protein sequence ID" value="MFC4349495.1"/>
    <property type="molecule type" value="Genomic_DNA"/>
</dbReference>
<dbReference type="RefSeq" id="WP_068146664.1">
    <property type="nucleotide sequence ID" value="NZ_JBHSCR010000017.1"/>
</dbReference>
<organism evidence="1 2">
    <name type="scientific">Kordiimonas lipolytica</name>
    <dbReference type="NCBI Taxonomy" id="1662421"/>
    <lineage>
        <taxon>Bacteria</taxon>
        <taxon>Pseudomonadati</taxon>
        <taxon>Pseudomonadota</taxon>
        <taxon>Alphaproteobacteria</taxon>
        <taxon>Kordiimonadales</taxon>
        <taxon>Kordiimonadaceae</taxon>
        <taxon>Kordiimonas</taxon>
    </lineage>
</organism>
<reference evidence="2" key="1">
    <citation type="journal article" date="2019" name="Int. J. Syst. Evol. Microbiol.">
        <title>The Global Catalogue of Microorganisms (GCM) 10K type strain sequencing project: providing services to taxonomists for standard genome sequencing and annotation.</title>
        <authorList>
            <consortium name="The Broad Institute Genomics Platform"/>
            <consortium name="The Broad Institute Genome Sequencing Center for Infectious Disease"/>
            <person name="Wu L."/>
            <person name="Ma J."/>
        </authorList>
    </citation>
    <scope>NUCLEOTIDE SEQUENCE [LARGE SCALE GENOMIC DNA]</scope>
    <source>
        <strain evidence="2">CGMCC 1.15304</strain>
    </source>
</reference>
<comment type="caution">
    <text evidence="1">The sequence shown here is derived from an EMBL/GenBank/DDBJ whole genome shotgun (WGS) entry which is preliminary data.</text>
</comment>
<sequence length="128" mass="13760">MTIDPKQLAAVLLEMAQEAQNASSYANGLSDGLFAAAAALDGDAFVSNDNSGSRPSTAYRIKKQPTQGPVIEALKANGSMSVTSIIKWARARGHDLLRPTVKDVLERLMKRGLVKANGQRYQLLDSDD</sequence>
<accession>A0ABV8UFV1</accession>
<evidence type="ECO:0000313" key="1">
    <source>
        <dbReference type="EMBL" id="MFC4349495.1"/>
    </source>
</evidence>
<evidence type="ECO:0000313" key="2">
    <source>
        <dbReference type="Proteomes" id="UP001595776"/>
    </source>
</evidence>